<dbReference type="EMBL" id="JAXOJX010000003">
    <property type="protein sequence ID" value="MDZ5455767.1"/>
    <property type="molecule type" value="Genomic_DNA"/>
</dbReference>
<keyword evidence="6" id="KW-1185">Reference proteome</keyword>
<dbReference type="SFLD" id="SFLDG00179">
    <property type="entry name" value="mandelate_racemase"/>
    <property type="match status" value="1"/>
</dbReference>
<dbReference type="NCBIfam" id="NF047820">
    <property type="entry name" value="TalGalacDh"/>
    <property type="match status" value="1"/>
</dbReference>
<dbReference type="SFLD" id="SFLDF00134">
    <property type="entry name" value="L-talarate/galactarate_dehydra"/>
    <property type="match status" value="1"/>
</dbReference>
<protein>
    <submittedName>
        <fullName evidence="5">Mandelate racemase/muconate lactonizing enzyme family protein</fullName>
    </submittedName>
</protein>
<dbReference type="InterPro" id="IPR029065">
    <property type="entry name" value="Enolase_C-like"/>
</dbReference>
<organism evidence="5 6">
    <name type="scientific">Azohydromonas lata</name>
    <dbReference type="NCBI Taxonomy" id="45677"/>
    <lineage>
        <taxon>Bacteria</taxon>
        <taxon>Pseudomonadati</taxon>
        <taxon>Pseudomonadota</taxon>
        <taxon>Betaproteobacteria</taxon>
        <taxon>Burkholderiales</taxon>
        <taxon>Sphaerotilaceae</taxon>
        <taxon>Azohydromonas</taxon>
    </lineage>
</organism>
<dbReference type="PANTHER" id="PTHR13794:SF58">
    <property type="entry name" value="MITOCHONDRIAL ENOLASE SUPERFAMILY MEMBER 1"/>
    <property type="match status" value="1"/>
</dbReference>
<dbReference type="InterPro" id="IPR013341">
    <property type="entry name" value="Mandelate_racemase_N_dom"/>
</dbReference>
<dbReference type="CDD" id="cd03316">
    <property type="entry name" value="MR_like"/>
    <property type="match status" value="1"/>
</dbReference>
<name>A0ABU5IA23_9BURK</name>
<reference evidence="5 6" key="1">
    <citation type="submission" date="2023-11" db="EMBL/GenBank/DDBJ databases">
        <title>Draft genome of Azohydromonas lata strain H1 (DSM1123), a polyhydroxyalkanoate producer.</title>
        <authorList>
            <person name="Traversa D."/>
            <person name="D'Addabbo P."/>
            <person name="Pazzani C."/>
            <person name="Manzari C."/>
            <person name="Chiara M."/>
            <person name="Scrascia M."/>
        </authorList>
    </citation>
    <scope>NUCLEOTIDE SEQUENCE [LARGE SCALE GENOMIC DNA]</scope>
    <source>
        <strain evidence="5 6">H1</strain>
    </source>
</reference>
<dbReference type="SFLD" id="SFLDS00001">
    <property type="entry name" value="Enolase"/>
    <property type="match status" value="1"/>
</dbReference>
<evidence type="ECO:0000256" key="2">
    <source>
        <dbReference type="ARBA" id="ARBA00022723"/>
    </source>
</evidence>
<proteinExistence type="predicted"/>
<dbReference type="SUPFAM" id="SSF54826">
    <property type="entry name" value="Enolase N-terminal domain-like"/>
    <property type="match status" value="1"/>
</dbReference>
<dbReference type="Pfam" id="PF13378">
    <property type="entry name" value="MR_MLE_C"/>
    <property type="match status" value="1"/>
</dbReference>
<keyword evidence="3" id="KW-0460">Magnesium</keyword>
<dbReference type="SMART" id="SM00922">
    <property type="entry name" value="MR_MLE"/>
    <property type="match status" value="1"/>
</dbReference>
<keyword evidence="2" id="KW-0479">Metal-binding</keyword>
<evidence type="ECO:0000313" key="6">
    <source>
        <dbReference type="Proteomes" id="UP001293718"/>
    </source>
</evidence>
<comment type="cofactor">
    <cofactor evidence="1">
        <name>Mg(2+)</name>
        <dbReference type="ChEBI" id="CHEBI:18420"/>
    </cofactor>
</comment>
<dbReference type="InterPro" id="IPR036849">
    <property type="entry name" value="Enolase-like_C_sf"/>
</dbReference>
<evidence type="ECO:0000256" key="3">
    <source>
        <dbReference type="ARBA" id="ARBA00022842"/>
    </source>
</evidence>
<dbReference type="InterPro" id="IPR046945">
    <property type="entry name" value="RHMD-like"/>
</dbReference>
<dbReference type="Gene3D" id="3.20.20.120">
    <property type="entry name" value="Enolase-like C-terminal domain"/>
    <property type="match status" value="1"/>
</dbReference>
<dbReference type="PROSITE" id="PS00909">
    <property type="entry name" value="MR_MLE_2"/>
    <property type="match status" value="1"/>
</dbReference>
<gene>
    <name evidence="5" type="ORF">SM757_04185</name>
</gene>
<dbReference type="InterPro" id="IPR013342">
    <property type="entry name" value="Mandelate_racemase_C"/>
</dbReference>
<dbReference type="PANTHER" id="PTHR13794">
    <property type="entry name" value="ENOLASE SUPERFAMILY, MANDELATE RACEMASE"/>
    <property type="match status" value="1"/>
</dbReference>
<dbReference type="Pfam" id="PF02746">
    <property type="entry name" value="MR_MLE_N"/>
    <property type="match status" value="1"/>
</dbReference>
<evidence type="ECO:0000256" key="1">
    <source>
        <dbReference type="ARBA" id="ARBA00001946"/>
    </source>
</evidence>
<evidence type="ECO:0000259" key="4">
    <source>
        <dbReference type="SMART" id="SM00922"/>
    </source>
</evidence>
<accession>A0ABU5IA23</accession>
<dbReference type="InterPro" id="IPR029017">
    <property type="entry name" value="Enolase-like_N"/>
</dbReference>
<evidence type="ECO:0000313" key="5">
    <source>
        <dbReference type="EMBL" id="MDZ5455767.1"/>
    </source>
</evidence>
<feature type="domain" description="Mandelate racemase/muconate lactonizing enzyme C-terminal" evidence="4">
    <location>
        <begin position="175"/>
        <end position="272"/>
    </location>
</feature>
<dbReference type="Proteomes" id="UP001293718">
    <property type="component" value="Unassembled WGS sequence"/>
</dbReference>
<dbReference type="SUPFAM" id="SSF51604">
    <property type="entry name" value="Enolase C-terminal domain-like"/>
    <property type="match status" value="1"/>
</dbReference>
<dbReference type="InterPro" id="IPR018110">
    <property type="entry name" value="Mandel_Rmase/mucon_lact_enz_CS"/>
</dbReference>
<dbReference type="InterPro" id="IPR033978">
    <property type="entry name" value="L-talarate_dehydratase"/>
</dbReference>
<dbReference type="RefSeq" id="WP_322464450.1">
    <property type="nucleotide sequence ID" value="NZ_JAXOJX010000003.1"/>
</dbReference>
<comment type="caution">
    <text evidence="5">The sequence shown here is derived from an EMBL/GenBank/DDBJ whole genome shotgun (WGS) entry which is preliminary data.</text>
</comment>
<dbReference type="Gene3D" id="3.30.390.10">
    <property type="entry name" value="Enolase-like, N-terminal domain"/>
    <property type="match status" value="1"/>
</dbReference>
<sequence length="397" mass="43492">MAVESNIVSYAQVAGDARTAADSGDRIESIKLSLVYLPLATPVSDAKVLTGRQKPLTEIAFIFAEIRSRDGHEGIGFGYSKRAGGPGMYAHAQELAEHLLGEDPNDTSRLFTKLLWAGASMGRSGLTTQAIAPFDIALWDMKAKRAGLPLAKLLGAQRDSVQCYNTSGGYLHTPLDQVLKNVEISRNSGIGGIKLKVGQPDLAIDIQRVGEVRKLLGNDFPLMVDANQQWDRQKATRACRAFEGFDLTWIEEPLDAYDFEGHAQLASRFDTAIATGEMLTSFGEHAQLIMAEGSDFIQPDAPRVGGITPFLQIMALGEFKGRKLAPHFAMEIHLHLAAAYAIEPWLEHFEWLGPMFNEQLQLKNGRMWVPDRPGLGFSLSEQALAWTADHKTFGKGA</sequence>